<feature type="domain" description="NADP-dependent oxidoreductase" evidence="4">
    <location>
        <begin position="15"/>
        <end position="317"/>
    </location>
</feature>
<dbReference type="KEGG" id="ccz:CCALI_01616"/>
<protein>
    <submittedName>
        <fullName evidence="5">Predicted oxidoreductases (Related to aryl-alcohol dehydrogenases)</fullName>
    </submittedName>
</protein>
<dbReference type="RefSeq" id="WP_016482965.1">
    <property type="nucleotide sequence ID" value="NC_021487.1"/>
</dbReference>
<dbReference type="FunFam" id="3.20.20.100:FF:000004">
    <property type="entry name" value="Oxidoreductase, aldo/keto reductase"/>
    <property type="match status" value="1"/>
</dbReference>
<dbReference type="CDD" id="cd19074">
    <property type="entry name" value="Aldo_ket_red_shaker-like"/>
    <property type="match status" value="1"/>
</dbReference>
<dbReference type="InterPro" id="IPR023210">
    <property type="entry name" value="NADP_OxRdtase_dom"/>
</dbReference>
<comment type="similarity">
    <text evidence="1">Belongs to the shaker potassium channel beta subunit family.</text>
</comment>
<accession>S0EUQ8</accession>
<dbReference type="PATRIC" id="fig|1303518.3.peg.1661"/>
<dbReference type="Gene3D" id="3.20.20.100">
    <property type="entry name" value="NADP-dependent oxidoreductase domain"/>
    <property type="match status" value="1"/>
</dbReference>
<dbReference type="eggNOG" id="COG0667">
    <property type="taxonomic scope" value="Bacteria"/>
</dbReference>
<dbReference type="SUPFAM" id="SSF51430">
    <property type="entry name" value="NAD(P)-linked oxidoreductase"/>
    <property type="match status" value="1"/>
</dbReference>
<dbReference type="OrthoDB" id="9804790at2"/>
<dbReference type="EMBL" id="HF951689">
    <property type="protein sequence ID" value="CCW35432.1"/>
    <property type="molecule type" value="Genomic_DNA"/>
</dbReference>
<dbReference type="HOGENOM" id="CLU_023205_2_0_0"/>
<dbReference type="PANTHER" id="PTHR43150:SF2">
    <property type="entry name" value="HYPERKINETIC, ISOFORM M"/>
    <property type="match status" value="1"/>
</dbReference>
<dbReference type="GO" id="GO:0005829">
    <property type="term" value="C:cytosol"/>
    <property type="evidence" value="ECO:0007669"/>
    <property type="project" value="UniProtKB-ARBA"/>
</dbReference>
<proteinExistence type="inferred from homology"/>
<keyword evidence="3" id="KW-0560">Oxidoreductase</keyword>
<evidence type="ECO:0000259" key="4">
    <source>
        <dbReference type="Pfam" id="PF00248"/>
    </source>
</evidence>
<organism evidence="5 6">
    <name type="scientific">Chthonomonas calidirosea (strain DSM 23976 / ICMP 18418 / T49)</name>
    <dbReference type="NCBI Taxonomy" id="1303518"/>
    <lineage>
        <taxon>Bacteria</taxon>
        <taxon>Bacillati</taxon>
        <taxon>Armatimonadota</taxon>
        <taxon>Chthonomonadia</taxon>
        <taxon>Chthonomonadales</taxon>
        <taxon>Chthonomonadaceae</taxon>
        <taxon>Chthonomonas</taxon>
    </lineage>
</organism>
<reference evidence="6" key="1">
    <citation type="submission" date="2013-03" db="EMBL/GenBank/DDBJ databases">
        <title>Genome sequence of Chthonomonas calidirosea, the first sequenced genome from the Armatimonadetes phylum (formally candidate division OP10).</title>
        <authorList>
            <person name="Lee K.C.Y."/>
            <person name="Morgan X.C."/>
            <person name="Dunfield P.F."/>
            <person name="Tamas I."/>
            <person name="Houghton K.M."/>
            <person name="Vyssotski M."/>
            <person name="Ryan J.L.J."/>
            <person name="Lagutin K."/>
            <person name="McDonald I.R."/>
            <person name="Stott M.B."/>
        </authorList>
    </citation>
    <scope>NUCLEOTIDE SEQUENCE [LARGE SCALE GENOMIC DNA]</scope>
    <source>
        <strain evidence="6">DSM 23976 / ICMP 18418 / T49</strain>
    </source>
</reference>
<dbReference type="InParanoid" id="S0EUQ8"/>
<dbReference type="GO" id="GO:0016491">
    <property type="term" value="F:oxidoreductase activity"/>
    <property type="evidence" value="ECO:0007669"/>
    <property type="project" value="UniProtKB-KW"/>
</dbReference>
<name>S0EUQ8_CHTCT</name>
<evidence type="ECO:0000256" key="3">
    <source>
        <dbReference type="ARBA" id="ARBA00023002"/>
    </source>
</evidence>
<dbReference type="InterPro" id="IPR036812">
    <property type="entry name" value="NAD(P)_OxRdtase_dom_sf"/>
</dbReference>
<evidence type="ECO:0000256" key="1">
    <source>
        <dbReference type="ARBA" id="ARBA00006515"/>
    </source>
</evidence>
<dbReference type="InterPro" id="IPR005399">
    <property type="entry name" value="K_chnl_volt-dep_bsu_KCNAB-rel"/>
</dbReference>
<keyword evidence="6" id="KW-1185">Reference proteome</keyword>
<evidence type="ECO:0000256" key="2">
    <source>
        <dbReference type="ARBA" id="ARBA00022857"/>
    </source>
</evidence>
<dbReference type="Pfam" id="PF00248">
    <property type="entry name" value="Aldo_ket_red"/>
    <property type="match status" value="1"/>
</dbReference>
<evidence type="ECO:0000313" key="5">
    <source>
        <dbReference type="EMBL" id="CCW35432.1"/>
    </source>
</evidence>
<dbReference type="Proteomes" id="UP000014227">
    <property type="component" value="Chromosome I"/>
</dbReference>
<dbReference type="PANTHER" id="PTHR43150">
    <property type="entry name" value="HYPERKINETIC, ISOFORM M"/>
    <property type="match status" value="1"/>
</dbReference>
<sequence>MHYRRLGHSGLMVSEICLGSWLTYGNAVEDERAERCIDKAYELGINFFDTANVYARGRSEEVVGRALRKYPRDTYVIATKVFFPMSDGPMPNNQGLSRKHIMEQCHASLKRLGVDYIDLYQCHRYDPNTPLEETLRALDDLITQGKVLYIGFSQWNAYQIADAVKFQEAHNMDRFISSQPYYNLLGRGIEKDVIPVCEREGIGQIVFSPLAQGVLTGKYKPGQPPPEGSRAADPKQNMFMNQGRLDDSVLEKVQRLEPIARQAGLTMAQLALAWCLRLSNVASVIIGASRPEQIEENAGAAGVKLSPDILKAIDEALA</sequence>
<dbReference type="AlphaFoldDB" id="S0EUQ8"/>
<keyword evidence="2" id="KW-0521">NADP</keyword>
<evidence type="ECO:0000313" key="6">
    <source>
        <dbReference type="Proteomes" id="UP000014227"/>
    </source>
</evidence>
<gene>
    <name evidence="5" type="ORF">CCALI_01616</name>
</gene>